<dbReference type="EMBL" id="CP064936">
    <property type="protein sequence ID" value="QQA01282.1"/>
    <property type="molecule type" value="Genomic_DNA"/>
</dbReference>
<protein>
    <submittedName>
        <fullName evidence="2">Uncharacterized protein</fullName>
    </submittedName>
</protein>
<gene>
    <name evidence="2" type="ORF">IWA51_01290</name>
</gene>
<dbReference type="Proteomes" id="UP000595224">
    <property type="component" value="Chromosome"/>
</dbReference>
<evidence type="ECO:0000313" key="2">
    <source>
        <dbReference type="EMBL" id="QQA01282.1"/>
    </source>
</evidence>
<reference evidence="2 3" key="1">
    <citation type="submission" date="2020-11" db="EMBL/GenBank/DDBJ databases">
        <title>Treponema Peruensis nv. sp., first commensal Treponema isolated from human feces.</title>
        <authorList>
            <person name="Belkhou C."/>
            <person name="Raes J."/>
        </authorList>
    </citation>
    <scope>NUCLEOTIDE SEQUENCE [LARGE SCALE GENOMIC DNA]</scope>
    <source>
        <strain evidence="2 3">RCC2812</strain>
    </source>
</reference>
<accession>A0A7T3RDS9</accession>
<keyword evidence="3" id="KW-1185">Reference proteome</keyword>
<feature type="region of interest" description="Disordered" evidence="1">
    <location>
        <begin position="50"/>
        <end position="76"/>
    </location>
</feature>
<feature type="compositionally biased region" description="Basic and acidic residues" evidence="1">
    <location>
        <begin position="59"/>
        <end position="76"/>
    </location>
</feature>
<sequence>MERRIPPLKKTFILALLFLGAAAFGTELPSQLDQLRIQIWADLDPIPGLFGDESAVPPEEEKIPSKTAETSEKDGERSDFDKIFGFAINRTKQIAPFLLSGMIWGWNFEYTPSDKLRHVSEYWDFWEVQEFDFKLNKISYHSPKALEDRLVVWAYCDRTEAQKQNYNRWTSIVHPKIHGVGKAPVEDGFEGIKAACGEAIKLAVREHWRTYIKNKPKEITGRVLLINEPRIYIKEGQYTVDLDFFMETDKIVPYSFF</sequence>
<dbReference type="KEGG" id="tper:IWA51_01290"/>
<name>A0A7T3RDS9_9SPIR</name>
<proteinExistence type="predicted"/>
<evidence type="ECO:0000256" key="1">
    <source>
        <dbReference type="SAM" id="MobiDB-lite"/>
    </source>
</evidence>
<dbReference type="RefSeq" id="WP_198442857.1">
    <property type="nucleotide sequence ID" value="NZ_CBCSHE010000013.1"/>
</dbReference>
<dbReference type="AlphaFoldDB" id="A0A7T3RDS9"/>
<organism evidence="2 3">
    <name type="scientific">Treponema peruense</name>
    <dbReference type="NCBI Taxonomy" id="2787628"/>
    <lineage>
        <taxon>Bacteria</taxon>
        <taxon>Pseudomonadati</taxon>
        <taxon>Spirochaetota</taxon>
        <taxon>Spirochaetia</taxon>
        <taxon>Spirochaetales</taxon>
        <taxon>Treponemataceae</taxon>
        <taxon>Treponema</taxon>
    </lineage>
</organism>
<evidence type="ECO:0000313" key="3">
    <source>
        <dbReference type="Proteomes" id="UP000595224"/>
    </source>
</evidence>